<keyword evidence="1" id="KW-1133">Transmembrane helix</keyword>
<dbReference type="OrthoDB" id="2953893at2759"/>
<evidence type="ECO:0000256" key="1">
    <source>
        <dbReference type="SAM" id="Phobius"/>
    </source>
</evidence>
<feature type="transmembrane region" description="Helical" evidence="1">
    <location>
        <begin position="22"/>
        <end position="46"/>
    </location>
</feature>
<dbReference type="AlphaFoldDB" id="A0A0C2ST68"/>
<dbReference type="InParanoid" id="A0A0C2ST68"/>
<sequence>MEGSVTLSVPDILLAIPATSKAMFSVSLINFLLFGVLSMQLLLYTCFPPDAKRSAKTLAYSVYLLELFQIYTEGAIILRWLRSGSGDAALLSAAYQSSFYTASITSLVAFLVQLYTCCQIWKLKNGKWYNLACGMIAGTSVQQLVGSIRLGVGEQIGKFLSTGAATVGKSGFYFSSIWLFKEAFVGLLTAVTLASLLIWPNAEHCRLVSSGITKLFIYINTLAAAGATATLVLLLFTHENLYFVLCTLVLGKLYANVLLAAFNHQLFAGKLIDNQSEPVYSDRKIWGANNQSALA</sequence>
<feature type="transmembrane region" description="Helical" evidence="1">
    <location>
        <begin position="58"/>
        <end position="78"/>
    </location>
</feature>
<reference evidence="2 3" key="1">
    <citation type="submission" date="2014-04" db="EMBL/GenBank/DDBJ databases">
        <title>Evolutionary Origins and Diversification of the Mycorrhizal Mutualists.</title>
        <authorList>
            <consortium name="DOE Joint Genome Institute"/>
            <consortium name="Mycorrhizal Genomics Consortium"/>
            <person name="Kohler A."/>
            <person name="Kuo A."/>
            <person name="Nagy L.G."/>
            <person name="Floudas D."/>
            <person name="Copeland A."/>
            <person name="Barry K.W."/>
            <person name="Cichocki N."/>
            <person name="Veneault-Fourrey C."/>
            <person name="LaButti K."/>
            <person name="Lindquist E.A."/>
            <person name="Lipzen A."/>
            <person name="Lundell T."/>
            <person name="Morin E."/>
            <person name="Murat C."/>
            <person name="Riley R."/>
            <person name="Ohm R."/>
            <person name="Sun H."/>
            <person name="Tunlid A."/>
            <person name="Henrissat B."/>
            <person name="Grigoriev I.V."/>
            <person name="Hibbett D.S."/>
            <person name="Martin F."/>
        </authorList>
    </citation>
    <scope>NUCLEOTIDE SEQUENCE [LARGE SCALE GENOMIC DNA]</scope>
    <source>
        <strain evidence="2 3">Koide BX008</strain>
    </source>
</reference>
<dbReference type="Proteomes" id="UP000054549">
    <property type="component" value="Unassembled WGS sequence"/>
</dbReference>
<feature type="transmembrane region" description="Helical" evidence="1">
    <location>
        <begin position="215"/>
        <end position="236"/>
    </location>
</feature>
<gene>
    <name evidence="2" type="ORF">M378DRAFT_367828</name>
</gene>
<name>A0A0C2ST68_AMAMK</name>
<dbReference type="EMBL" id="KN818235">
    <property type="protein sequence ID" value="KIL66545.1"/>
    <property type="molecule type" value="Genomic_DNA"/>
</dbReference>
<keyword evidence="1" id="KW-0812">Transmembrane</keyword>
<keyword evidence="1" id="KW-0472">Membrane</keyword>
<feature type="transmembrane region" description="Helical" evidence="1">
    <location>
        <begin position="172"/>
        <end position="199"/>
    </location>
</feature>
<feature type="transmembrane region" description="Helical" evidence="1">
    <location>
        <begin position="242"/>
        <end position="262"/>
    </location>
</feature>
<evidence type="ECO:0000313" key="3">
    <source>
        <dbReference type="Proteomes" id="UP000054549"/>
    </source>
</evidence>
<protein>
    <submittedName>
        <fullName evidence="2">Uncharacterized protein</fullName>
    </submittedName>
</protein>
<organism evidence="2 3">
    <name type="scientific">Amanita muscaria (strain Koide BX008)</name>
    <dbReference type="NCBI Taxonomy" id="946122"/>
    <lineage>
        <taxon>Eukaryota</taxon>
        <taxon>Fungi</taxon>
        <taxon>Dikarya</taxon>
        <taxon>Basidiomycota</taxon>
        <taxon>Agaricomycotina</taxon>
        <taxon>Agaricomycetes</taxon>
        <taxon>Agaricomycetidae</taxon>
        <taxon>Agaricales</taxon>
        <taxon>Pluteineae</taxon>
        <taxon>Amanitaceae</taxon>
        <taxon>Amanita</taxon>
    </lineage>
</organism>
<feature type="transmembrane region" description="Helical" evidence="1">
    <location>
        <begin position="98"/>
        <end position="116"/>
    </location>
</feature>
<dbReference type="HOGENOM" id="CLU_046025_2_1_1"/>
<proteinExistence type="predicted"/>
<feature type="transmembrane region" description="Helical" evidence="1">
    <location>
        <begin position="128"/>
        <end position="152"/>
    </location>
</feature>
<accession>A0A0C2ST68</accession>
<keyword evidence="3" id="KW-1185">Reference proteome</keyword>
<evidence type="ECO:0000313" key="2">
    <source>
        <dbReference type="EMBL" id="KIL66545.1"/>
    </source>
</evidence>
<dbReference type="STRING" id="946122.A0A0C2ST68"/>